<dbReference type="GeneID" id="26970297"/>
<dbReference type="KEGG" id="pbl:PAAG_11214"/>
<dbReference type="Proteomes" id="UP000002059">
    <property type="component" value="Partially assembled WGS sequence"/>
</dbReference>
<accession>A0A0A2V3H0</accession>
<gene>
    <name evidence="2" type="ORF">PAAG_11214</name>
</gene>
<proteinExistence type="predicted"/>
<name>A0A0A2V3H0_PARBA</name>
<keyword evidence="3" id="KW-1185">Reference proteome</keyword>
<dbReference type="AlphaFoldDB" id="A0A0A2V3H0"/>
<feature type="compositionally biased region" description="Basic and acidic residues" evidence="1">
    <location>
        <begin position="91"/>
        <end position="100"/>
    </location>
</feature>
<dbReference type="RefSeq" id="XP_015703511.1">
    <property type="nucleotide sequence ID" value="XM_015846904.1"/>
</dbReference>
<feature type="compositionally biased region" description="Basic and acidic residues" evidence="1">
    <location>
        <begin position="70"/>
        <end position="80"/>
    </location>
</feature>
<protein>
    <submittedName>
        <fullName evidence="2">Uncharacterized protein</fullName>
    </submittedName>
</protein>
<evidence type="ECO:0000313" key="3">
    <source>
        <dbReference type="Proteomes" id="UP000002059"/>
    </source>
</evidence>
<reference evidence="2 3" key="1">
    <citation type="journal article" date="2011" name="PLoS Genet.">
        <title>Comparative genomic analysis of human fungal pathogens causing paracoccidioidomycosis.</title>
        <authorList>
            <person name="Desjardins C.A."/>
            <person name="Champion M.D."/>
            <person name="Holder J.W."/>
            <person name="Muszewska A."/>
            <person name="Goldberg J."/>
            <person name="Bailao A.M."/>
            <person name="Brigido M.M."/>
            <person name="Ferreira M.E."/>
            <person name="Garcia A.M."/>
            <person name="Grynberg M."/>
            <person name="Gujja S."/>
            <person name="Heiman D.I."/>
            <person name="Henn M.R."/>
            <person name="Kodira C.D."/>
            <person name="Leon-Narvaez H."/>
            <person name="Longo L.V."/>
            <person name="Ma L.J."/>
            <person name="Malavazi I."/>
            <person name="Matsuo A.L."/>
            <person name="Morais F.V."/>
            <person name="Pereira M."/>
            <person name="Rodriguez-Brito S."/>
            <person name="Sakthikumar S."/>
            <person name="Salem-Izacc S.M."/>
            <person name="Sykes S.M."/>
            <person name="Teixeira M.M."/>
            <person name="Vallejo M.C."/>
            <person name="Walter M.E."/>
            <person name="Yandava C."/>
            <person name="Young S."/>
            <person name="Zeng Q."/>
            <person name="Zucker J."/>
            <person name="Felipe M.S."/>
            <person name="Goldman G.H."/>
            <person name="Haas B.J."/>
            <person name="McEwen J.G."/>
            <person name="Nino-Vega G."/>
            <person name="Puccia R."/>
            <person name="San-Blas G."/>
            <person name="Soares C.M."/>
            <person name="Birren B.W."/>
            <person name="Cuomo C.A."/>
        </authorList>
    </citation>
    <scope>NUCLEOTIDE SEQUENCE [LARGE SCALE GENOMIC DNA]</scope>
    <source>
        <strain evidence="3">ATCC MYA-826 / Pb01</strain>
    </source>
</reference>
<dbReference type="VEuPathDB" id="FungiDB:PAAG_11214"/>
<organism evidence="2 3">
    <name type="scientific">Paracoccidioides lutzii (strain ATCC MYA-826 / Pb01)</name>
    <name type="common">Paracoccidioides brasiliensis</name>
    <dbReference type="NCBI Taxonomy" id="502779"/>
    <lineage>
        <taxon>Eukaryota</taxon>
        <taxon>Fungi</taxon>
        <taxon>Dikarya</taxon>
        <taxon>Ascomycota</taxon>
        <taxon>Pezizomycotina</taxon>
        <taxon>Eurotiomycetes</taxon>
        <taxon>Eurotiomycetidae</taxon>
        <taxon>Onygenales</taxon>
        <taxon>Ajellomycetaceae</taxon>
        <taxon>Paracoccidioides</taxon>
    </lineage>
</organism>
<sequence>MAVVVVVVVEEEEDNVDVGLLVVVLAQVLVQLGTVPAEDNIPEENIVLGGAPGLAGEPDREGLHYIATEHQEGLGRKEGSHSQQESAAAEGHLDDCKVNL</sequence>
<evidence type="ECO:0000256" key="1">
    <source>
        <dbReference type="SAM" id="MobiDB-lite"/>
    </source>
</evidence>
<dbReference type="EMBL" id="KN293993">
    <property type="protein sequence ID" value="KGQ02038.1"/>
    <property type="molecule type" value="Genomic_DNA"/>
</dbReference>
<feature type="region of interest" description="Disordered" evidence="1">
    <location>
        <begin position="70"/>
        <end position="100"/>
    </location>
</feature>
<dbReference type="HOGENOM" id="CLU_2306899_0_0_1"/>
<evidence type="ECO:0000313" key="2">
    <source>
        <dbReference type="EMBL" id="KGQ02038.1"/>
    </source>
</evidence>